<evidence type="ECO:0000313" key="1">
    <source>
        <dbReference type="EMBL" id="BBH41152.1"/>
    </source>
</evidence>
<dbReference type="AlphaFoldDB" id="A0A3G9JMN1"/>
<proteinExistence type="predicted"/>
<dbReference type="KEGG" id="mvz:myaer102_37480"/>
<name>A0A3G9JMN1_MICVR</name>
<gene>
    <name evidence="1" type="ORF">myaer102_37480</name>
</gene>
<organism evidence="1 2">
    <name type="scientific">Microcystis viridis NIES-102</name>
    <dbReference type="NCBI Taxonomy" id="213615"/>
    <lineage>
        <taxon>Bacteria</taxon>
        <taxon>Bacillati</taxon>
        <taxon>Cyanobacteriota</taxon>
        <taxon>Cyanophyceae</taxon>
        <taxon>Oscillatoriophycideae</taxon>
        <taxon>Chroococcales</taxon>
        <taxon>Microcystaceae</taxon>
        <taxon>Microcystis</taxon>
    </lineage>
</organism>
<accession>A0A3G9JMN1</accession>
<protein>
    <submittedName>
        <fullName evidence="1">Uncharacterized protein</fullName>
    </submittedName>
</protein>
<reference evidence="1 2" key="1">
    <citation type="submission" date="2018-11" db="EMBL/GenBank/DDBJ databases">
        <title>Complete genome sequence of Microcystis aeruginosa NIES-102.</title>
        <authorList>
            <person name="Yamaguchi H."/>
            <person name="Suzuki S."/>
            <person name="Kawachi M."/>
        </authorList>
    </citation>
    <scope>NUCLEOTIDE SEQUENCE [LARGE SCALE GENOMIC DNA]</scope>
    <source>
        <strain evidence="1 2">NIES-102</strain>
    </source>
</reference>
<dbReference type="EMBL" id="AP019314">
    <property type="protein sequence ID" value="BBH41152.1"/>
    <property type="molecule type" value="Genomic_DNA"/>
</dbReference>
<evidence type="ECO:0000313" key="2">
    <source>
        <dbReference type="Proteomes" id="UP000278152"/>
    </source>
</evidence>
<sequence>MISTLTLEEIKTLVYQLPLSEQISLLEDLEDKLETLTLMKLAETGFPEWNDPEEDIYNVQP</sequence>
<dbReference type="RefSeq" id="WP_002761554.1">
    <property type="nucleotide sequence ID" value="NZ_AP019314.1"/>
</dbReference>
<dbReference type="Proteomes" id="UP000278152">
    <property type="component" value="Chromosome"/>
</dbReference>